<organism evidence="1 2">
    <name type="scientific">Plantactinospora soyae</name>
    <dbReference type="NCBI Taxonomy" id="1544732"/>
    <lineage>
        <taxon>Bacteria</taxon>
        <taxon>Bacillati</taxon>
        <taxon>Actinomycetota</taxon>
        <taxon>Actinomycetes</taxon>
        <taxon>Micromonosporales</taxon>
        <taxon>Micromonosporaceae</taxon>
        <taxon>Plantactinospora</taxon>
    </lineage>
</organism>
<gene>
    <name evidence="1" type="ORF">H4W31_000072</name>
</gene>
<evidence type="ECO:0000313" key="1">
    <source>
        <dbReference type="EMBL" id="MBE1484434.1"/>
    </source>
</evidence>
<dbReference type="AlphaFoldDB" id="A0A927LXY0"/>
<dbReference type="EMBL" id="JADBEB010000001">
    <property type="protein sequence ID" value="MBE1484434.1"/>
    <property type="molecule type" value="Genomic_DNA"/>
</dbReference>
<name>A0A927LXY0_9ACTN</name>
<evidence type="ECO:0000313" key="2">
    <source>
        <dbReference type="Proteomes" id="UP000649753"/>
    </source>
</evidence>
<comment type="caution">
    <text evidence="1">The sequence shown here is derived from an EMBL/GenBank/DDBJ whole genome shotgun (WGS) entry which is preliminary data.</text>
</comment>
<protein>
    <submittedName>
        <fullName evidence="1">Protein gp37</fullName>
    </submittedName>
</protein>
<dbReference type="Proteomes" id="UP000649753">
    <property type="component" value="Unassembled WGS sequence"/>
</dbReference>
<dbReference type="Pfam" id="PF07505">
    <property type="entry name" value="DUF5131"/>
    <property type="match status" value="1"/>
</dbReference>
<proteinExistence type="predicted"/>
<sequence length="252" mass="28082">MADHSTIEWTEATWNPTTGCDRISSGCDNCYALALSKRLKAMGSAKYQTDGDPRTSGPGFGVAVHEDTLDIPRRWRDPRVVFVNSMSDLFHARVPLEYVRRVFGVMHETPRHTYQLLTKRAARLAKLAPQLDWPANVWMGVSVENADEVARIDELRQVPAAVRFVSAEPLLGSLTGLKLSGIDWLIAGGESGQNCRPMNPQWVRELRDQCNAAGTAFFFKQWGGRTPKAGGRLLDGRTWDEMPSGQRLATVR</sequence>
<keyword evidence="2" id="KW-1185">Reference proteome</keyword>
<dbReference type="CDD" id="cd01335">
    <property type="entry name" value="Radical_SAM"/>
    <property type="match status" value="1"/>
</dbReference>
<dbReference type="RefSeq" id="WP_192764800.1">
    <property type="nucleotide sequence ID" value="NZ_JADBEB010000001.1"/>
</dbReference>
<reference evidence="1" key="1">
    <citation type="submission" date="2020-10" db="EMBL/GenBank/DDBJ databases">
        <title>Sequencing the genomes of 1000 actinobacteria strains.</title>
        <authorList>
            <person name="Klenk H.-P."/>
        </authorList>
    </citation>
    <scope>NUCLEOTIDE SEQUENCE</scope>
    <source>
        <strain evidence="1">DSM 46832</strain>
    </source>
</reference>
<accession>A0A927LXY0</accession>
<dbReference type="InterPro" id="IPR011101">
    <property type="entry name" value="DUF5131"/>
</dbReference>